<dbReference type="OrthoDB" id="3174546at2"/>
<keyword evidence="6" id="KW-0614">Plasmid</keyword>
<dbReference type="InterPro" id="IPR006015">
    <property type="entry name" value="Universal_stress_UspA"/>
</dbReference>
<dbReference type="InterPro" id="IPR006016">
    <property type="entry name" value="UspA"/>
</dbReference>
<evidence type="ECO:0000313" key="7">
    <source>
        <dbReference type="Proteomes" id="UP000199251"/>
    </source>
</evidence>
<evidence type="ECO:0000256" key="2">
    <source>
        <dbReference type="ARBA" id="ARBA00022741"/>
    </source>
</evidence>
<dbReference type="GO" id="GO:0005524">
    <property type="term" value="F:ATP binding"/>
    <property type="evidence" value="ECO:0007669"/>
    <property type="project" value="UniProtKB-KW"/>
</dbReference>
<evidence type="ECO:0000313" key="5">
    <source>
        <dbReference type="EMBL" id="CQD24845.1"/>
    </source>
</evidence>
<keyword evidence="8" id="KW-1185">Reference proteome</keyword>
<dbReference type="Pfam" id="PF00582">
    <property type="entry name" value="Usp"/>
    <property type="match status" value="2"/>
</dbReference>
<dbReference type="EMBL" id="CTEE01000003">
    <property type="protein sequence ID" value="CQD24845.1"/>
    <property type="molecule type" value="Genomic_DNA"/>
</dbReference>
<dbReference type="SUPFAM" id="SSF52402">
    <property type="entry name" value="Adenine nucleotide alpha hydrolases-like"/>
    <property type="match status" value="2"/>
</dbReference>
<feature type="domain" description="UspA" evidence="4">
    <location>
        <begin position="162"/>
        <end position="294"/>
    </location>
</feature>
<organism evidence="5 7">
    <name type="scientific">Mycobacterium lentiflavum</name>
    <dbReference type="NCBI Taxonomy" id="141349"/>
    <lineage>
        <taxon>Bacteria</taxon>
        <taxon>Bacillati</taxon>
        <taxon>Actinomycetota</taxon>
        <taxon>Actinomycetes</taxon>
        <taxon>Mycobacteriales</taxon>
        <taxon>Mycobacteriaceae</taxon>
        <taxon>Mycobacterium</taxon>
        <taxon>Mycobacterium simiae complex</taxon>
    </lineage>
</organism>
<gene>
    <name evidence="5" type="ORF">BN1232_06410</name>
    <name evidence="6" type="ORF">MJO58_27440</name>
</gene>
<sequence>MVSKNQHFGVLVGVDGSAGSDAAVRWAARESVLRKGRLTLVYAAPRSALPRLAPFTPAEAQHRHEGDLQAINDRATRIAESAVGDADPAEIDSQLHFSPPIPTLVDMSRAADLVVVGARGLGTVRRVLLGSVSSGLIHRAHCPVAVIHREVSAPSPAAVGGPVLLGVDGSPASELATAIAFEEASMRGARLVALHAWTDTDAAQVASMEDSVQQAAAKEVLAERLAGWQERYPDVSVLRAVVYDQPAAHLLERSKSAQLLVVGSHGRGGFAGMMLGSVSSAVAQAARIPVIVARHPKHQQRSANQ</sequence>
<keyword evidence="2" id="KW-0547">Nucleotide-binding</keyword>
<dbReference type="InterPro" id="IPR014729">
    <property type="entry name" value="Rossmann-like_a/b/a_fold"/>
</dbReference>
<evidence type="ECO:0000313" key="8">
    <source>
        <dbReference type="Proteomes" id="UP001055171"/>
    </source>
</evidence>
<dbReference type="Gene3D" id="3.40.50.620">
    <property type="entry name" value="HUPs"/>
    <property type="match status" value="2"/>
</dbReference>
<dbReference type="EMBL" id="CP092424">
    <property type="protein sequence ID" value="ULP45490.1"/>
    <property type="molecule type" value="Genomic_DNA"/>
</dbReference>
<evidence type="ECO:0000313" key="6">
    <source>
        <dbReference type="EMBL" id="ULP45490.1"/>
    </source>
</evidence>
<dbReference type="STRING" id="141349.BN1232_06410"/>
<accession>A0A0E4CRP4</accession>
<keyword evidence="3" id="KW-0067">ATP-binding</keyword>
<reference evidence="5 7" key="1">
    <citation type="submission" date="2015-03" db="EMBL/GenBank/DDBJ databases">
        <authorList>
            <person name="Urmite Genomes"/>
        </authorList>
    </citation>
    <scope>NUCLEOTIDE SEQUENCE [LARGE SCALE GENOMIC DNA]</scope>
    <source>
        <strain evidence="5 7">CSUR P1491</strain>
    </source>
</reference>
<name>A0A0E4CRP4_MYCLN</name>
<dbReference type="PANTHER" id="PTHR46268">
    <property type="entry name" value="STRESS RESPONSE PROTEIN NHAX"/>
    <property type="match status" value="1"/>
</dbReference>
<evidence type="ECO:0000256" key="3">
    <source>
        <dbReference type="ARBA" id="ARBA00022840"/>
    </source>
</evidence>
<comment type="similarity">
    <text evidence="1">Belongs to the universal stress protein A family.</text>
</comment>
<evidence type="ECO:0000259" key="4">
    <source>
        <dbReference type="Pfam" id="PF00582"/>
    </source>
</evidence>
<reference evidence="6" key="2">
    <citation type="submission" date="2022-08" db="EMBL/GenBank/DDBJ databases">
        <title>Complete genome sequence of 14 non-tuberculosis mycobacteria type-strains.</title>
        <authorList>
            <person name="Igarashi Y."/>
            <person name="Osugi A."/>
            <person name="Mitarai S."/>
        </authorList>
    </citation>
    <scope>NUCLEOTIDE SEQUENCE</scope>
    <source>
        <strain evidence="6">ATCC 51985</strain>
        <plasmid evidence="6">unnamed1</plasmid>
    </source>
</reference>
<dbReference type="Proteomes" id="UP001055171">
    <property type="component" value="Plasmid unnamed1"/>
</dbReference>
<dbReference type="PRINTS" id="PR01438">
    <property type="entry name" value="UNVRSLSTRESS"/>
</dbReference>
<dbReference type="Proteomes" id="UP000199251">
    <property type="component" value="Unassembled WGS sequence"/>
</dbReference>
<dbReference type="RefSeq" id="WP_061559498.1">
    <property type="nucleotide sequence ID" value="NZ_CP092424.2"/>
</dbReference>
<feature type="domain" description="UspA" evidence="4">
    <location>
        <begin position="10"/>
        <end position="148"/>
    </location>
</feature>
<evidence type="ECO:0000256" key="1">
    <source>
        <dbReference type="ARBA" id="ARBA00008791"/>
    </source>
</evidence>
<geneLocation type="plasmid" evidence="6 8">
    <name>unnamed1</name>
</geneLocation>
<dbReference type="PANTHER" id="PTHR46268:SF27">
    <property type="entry name" value="UNIVERSAL STRESS PROTEIN RV2623"/>
    <property type="match status" value="1"/>
</dbReference>
<dbReference type="AlphaFoldDB" id="A0A0E4CRP4"/>
<protein>
    <submittedName>
        <fullName evidence="5 6">Universal stress protein</fullName>
    </submittedName>
</protein>
<proteinExistence type="inferred from homology"/>